<dbReference type="Proteomes" id="UP000825935">
    <property type="component" value="Chromosome 23"/>
</dbReference>
<keyword evidence="1" id="KW-1133">Transmembrane helix</keyword>
<accession>A0A8T2RWK9</accession>
<dbReference type="OMA" id="NMIAFEV"/>
<keyword evidence="3" id="KW-1185">Reference proteome</keyword>
<reference evidence="2 3" key="1">
    <citation type="submission" date="2021-08" db="EMBL/GenBank/DDBJ databases">
        <title>WGS assembly of Ceratopteris richardii.</title>
        <authorList>
            <person name="Marchant D.B."/>
            <person name="Chen G."/>
            <person name="Jenkins J."/>
            <person name="Shu S."/>
            <person name="Leebens-Mack J."/>
            <person name="Grimwood J."/>
            <person name="Schmutz J."/>
            <person name="Soltis P."/>
            <person name="Soltis D."/>
            <person name="Chen Z.-H."/>
        </authorList>
    </citation>
    <scope>NUCLEOTIDE SEQUENCE [LARGE SCALE GENOMIC DNA]</scope>
    <source>
        <strain evidence="2">Whitten #5841</strain>
        <tissue evidence="2">Leaf</tissue>
    </source>
</reference>
<sequence>MASQRGRLEIPVAQLQSRLSEQEWVMQIRDCAGDSPGLPRPPSIFMTISPLRRLKHEDFVPQVVTIGPYHYGVGPHYSSLPENQETERYKAVESNEMNRHKKVAFAYVEKDIRRYYSDNRLLQSVRSIISDIRQEYATDLDFFDTEDELVKVFAEDAAFVVEILRCNGGLQRSFNRYYCSRFPRPLRKSVLQDFFLLENQIPLFLLLKVIALDSACASDKDAEKELGFLIHKVACELLPFCSLSRESVRDVIGNLSKRRHLLDCLYRLVTHGGAPPLSSSNEAVTLVEKPTHFPRAVELYSSGITFRGVDPGNMVSVKYDPQKAILYVPKIRVGDDTERLFRNLLAYESHLIDEVHVLSYFRFMNSLVDGPDDVALLVEKGVLAQDIGSNEEVAAMWNMLCINTMRVCSEEYEEIAQMLMRHCGYRFNALKAEFKRTYLSRPWLLISVMSAASLLIMTLIITIYTVFIYEKPGA</sequence>
<protein>
    <submittedName>
        <fullName evidence="2">Uncharacterized protein</fullName>
    </submittedName>
</protein>
<evidence type="ECO:0000313" key="3">
    <source>
        <dbReference type="Proteomes" id="UP000825935"/>
    </source>
</evidence>
<proteinExistence type="predicted"/>
<name>A0A8T2RWK9_CERRI</name>
<keyword evidence="1" id="KW-0812">Transmembrane</keyword>
<evidence type="ECO:0000256" key="1">
    <source>
        <dbReference type="SAM" id="Phobius"/>
    </source>
</evidence>
<dbReference type="PANTHER" id="PTHR31170">
    <property type="entry name" value="BNAC04G53230D PROTEIN"/>
    <property type="match status" value="1"/>
</dbReference>
<dbReference type="InterPro" id="IPR004158">
    <property type="entry name" value="DUF247_pln"/>
</dbReference>
<dbReference type="PANTHER" id="PTHR31170:SF25">
    <property type="entry name" value="BNAA09G04570D PROTEIN"/>
    <property type="match status" value="1"/>
</dbReference>
<gene>
    <name evidence="2" type="ORF">KP509_23G006100</name>
</gene>
<keyword evidence="1" id="KW-0472">Membrane</keyword>
<dbReference type="OrthoDB" id="591587at2759"/>
<dbReference type="EMBL" id="CM035428">
    <property type="protein sequence ID" value="KAH7300969.1"/>
    <property type="molecule type" value="Genomic_DNA"/>
</dbReference>
<organism evidence="2 3">
    <name type="scientific">Ceratopteris richardii</name>
    <name type="common">Triangle waterfern</name>
    <dbReference type="NCBI Taxonomy" id="49495"/>
    <lineage>
        <taxon>Eukaryota</taxon>
        <taxon>Viridiplantae</taxon>
        <taxon>Streptophyta</taxon>
        <taxon>Embryophyta</taxon>
        <taxon>Tracheophyta</taxon>
        <taxon>Polypodiopsida</taxon>
        <taxon>Polypodiidae</taxon>
        <taxon>Polypodiales</taxon>
        <taxon>Pteridineae</taxon>
        <taxon>Pteridaceae</taxon>
        <taxon>Parkerioideae</taxon>
        <taxon>Ceratopteris</taxon>
    </lineage>
</organism>
<feature type="transmembrane region" description="Helical" evidence="1">
    <location>
        <begin position="443"/>
        <end position="469"/>
    </location>
</feature>
<dbReference type="Pfam" id="PF03140">
    <property type="entry name" value="DUF247"/>
    <property type="match status" value="1"/>
</dbReference>
<comment type="caution">
    <text evidence="2">The sequence shown here is derived from an EMBL/GenBank/DDBJ whole genome shotgun (WGS) entry which is preliminary data.</text>
</comment>
<evidence type="ECO:0000313" key="2">
    <source>
        <dbReference type="EMBL" id="KAH7300969.1"/>
    </source>
</evidence>
<dbReference type="AlphaFoldDB" id="A0A8T2RWK9"/>